<proteinExistence type="predicted"/>
<evidence type="ECO:0000313" key="3">
    <source>
        <dbReference type="Proteomes" id="UP000422108"/>
    </source>
</evidence>
<name>A0A5K8AGG8_9BACT</name>
<evidence type="ECO:0000313" key="2">
    <source>
        <dbReference type="EMBL" id="BBO91785.1"/>
    </source>
</evidence>
<dbReference type="RefSeq" id="WP_155312639.1">
    <property type="nucleotide sequence ID" value="NZ_AP021879.1"/>
</dbReference>
<dbReference type="PANTHER" id="PTHR43591">
    <property type="entry name" value="METHYLTRANSFERASE"/>
    <property type="match status" value="1"/>
</dbReference>
<dbReference type="SUPFAM" id="SSF53335">
    <property type="entry name" value="S-adenosyl-L-methionine-dependent methyltransferases"/>
    <property type="match status" value="1"/>
</dbReference>
<feature type="domain" description="Methyltransferase type 11" evidence="1">
    <location>
        <begin position="50"/>
        <end position="142"/>
    </location>
</feature>
<dbReference type="Gene3D" id="3.40.50.150">
    <property type="entry name" value="Vaccinia Virus protein VP39"/>
    <property type="match status" value="1"/>
</dbReference>
<keyword evidence="3" id="KW-1185">Reference proteome</keyword>
<sequence length="239" mass="25650">MRKTLDINISRPYESEAVRAVTGPAIRPGELDLTRRAAGYCRLGPGDRVLDVGCGTGASLDLLARRFGARTIGIDLSPMLLGVARQNDPPLSVMRGNALALPLKSGMLRAVFFECVLSLVPDPAAALAEAHRVLQAAGRLVVADIYRQSEGGGPDPGPWAGVGGCLRGAVGPRALLQRIHHAGFDSLLWQDHSDRLKALAAQLAWAGLSLKPWWRDTFPDGAACRMRPGYFLLVARKRS</sequence>
<protein>
    <submittedName>
        <fullName evidence="2">SAM-dependent methyltransferase</fullName>
    </submittedName>
</protein>
<organism evidence="2 3">
    <name type="scientific">Desulfosarcina ovata subsp. ovata</name>
    <dbReference type="NCBI Taxonomy" id="2752305"/>
    <lineage>
        <taxon>Bacteria</taxon>
        <taxon>Pseudomonadati</taxon>
        <taxon>Thermodesulfobacteriota</taxon>
        <taxon>Desulfobacteria</taxon>
        <taxon>Desulfobacterales</taxon>
        <taxon>Desulfosarcinaceae</taxon>
        <taxon>Desulfosarcina</taxon>
    </lineage>
</organism>
<dbReference type="CDD" id="cd02440">
    <property type="entry name" value="AdoMet_MTases"/>
    <property type="match status" value="1"/>
</dbReference>
<dbReference type="NCBIfam" id="NF045667">
    <property type="entry name" value="MTase_DVU1556"/>
    <property type="match status" value="1"/>
</dbReference>
<gene>
    <name evidence="2" type="ORF">DSCOOX_49650</name>
</gene>
<dbReference type="GO" id="GO:0008757">
    <property type="term" value="F:S-adenosylmethionine-dependent methyltransferase activity"/>
    <property type="evidence" value="ECO:0007669"/>
    <property type="project" value="InterPro"/>
</dbReference>
<dbReference type="Pfam" id="PF08241">
    <property type="entry name" value="Methyltransf_11"/>
    <property type="match status" value="1"/>
</dbReference>
<keyword evidence="2" id="KW-0489">Methyltransferase</keyword>
<keyword evidence="2" id="KW-0808">Transferase</keyword>
<dbReference type="Proteomes" id="UP000422108">
    <property type="component" value="Chromosome"/>
</dbReference>
<dbReference type="InterPro" id="IPR029063">
    <property type="entry name" value="SAM-dependent_MTases_sf"/>
</dbReference>
<evidence type="ECO:0000259" key="1">
    <source>
        <dbReference type="Pfam" id="PF08241"/>
    </source>
</evidence>
<dbReference type="EMBL" id="AP021879">
    <property type="protein sequence ID" value="BBO91785.1"/>
    <property type="molecule type" value="Genomic_DNA"/>
</dbReference>
<dbReference type="InterPro" id="IPR013216">
    <property type="entry name" value="Methyltransf_11"/>
</dbReference>
<reference evidence="2 3" key="1">
    <citation type="submission" date="2019-11" db="EMBL/GenBank/DDBJ databases">
        <title>Comparative genomics of hydrocarbon-degrading Desulfosarcina strains.</title>
        <authorList>
            <person name="Watanabe M."/>
            <person name="Kojima H."/>
            <person name="Fukui M."/>
        </authorList>
    </citation>
    <scope>NUCLEOTIDE SEQUENCE [LARGE SCALE GENOMIC DNA]</scope>
    <source>
        <strain evidence="3">oXyS1</strain>
    </source>
</reference>
<accession>A0A5K8AGG8</accession>
<dbReference type="PANTHER" id="PTHR43591:SF24">
    <property type="entry name" value="2-METHOXY-6-POLYPRENYL-1,4-BENZOQUINOL METHYLASE, MITOCHONDRIAL"/>
    <property type="match status" value="1"/>
</dbReference>
<dbReference type="GO" id="GO:0032259">
    <property type="term" value="P:methylation"/>
    <property type="evidence" value="ECO:0007669"/>
    <property type="project" value="UniProtKB-KW"/>
</dbReference>
<dbReference type="AlphaFoldDB" id="A0A5K8AGG8"/>